<keyword evidence="7" id="KW-0413">Isomerase</keyword>
<evidence type="ECO:0000256" key="5">
    <source>
        <dbReference type="PIRSR" id="PIRSR600888-1"/>
    </source>
</evidence>
<dbReference type="EC" id="5.1.3.13" evidence="3 7"/>
<accession>A0A1I4JFT4</accession>
<dbReference type="InterPro" id="IPR000888">
    <property type="entry name" value="RmlC-like"/>
</dbReference>
<sequence>MGRIHGPIGQSGARSACLGNSLHPFGQLRPVLVAKQVRRIYHKGKTARDQEAPMLEPTTLPGVQIITPRVFADNRGAFCETYNADTLAALGIDTVFVQDNQSWSHDAGTIRGLHFQTPPSAQAKLVRVLVGEIWDVAVDIRAGSPTYGQWTGVTLSAGNNRQLLIPAGFLHGFVTRVPDCLVAYKCSNVYAPACEGAVRFDDPDLAIDWGIPAADAVLSDKDAAAGSFADLKTPFTYEASA</sequence>
<dbReference type="InterPro" id="IPR011051">
    <property type="entry name" value="RmlC_Cupin_sf"/>
</dbReference>
<dbReference type="GO" id="GO:0000271">
    <property type="term" value="P:polysaccharide biosynthetic process"/>
    <property type="evidence" value="ECO:0007669"/>
    <property type="project" value="TreeGrafter"/>
</dbReference>
<evidence type="ECO:0000313" key="9">
    <source>
        <dbReference type="Proteomes" id="UP000199550"/>
    </source>
</evidence>
<comment type="pathway">
    <text evidence="7">Carbohydrate biosynthesis; dTDP-L-rhamnose biosynthesis.</text>
</comment>
<reference evidence="8 9" key="1">
    <citation type="submission" date="2016-10" db="EMBL/GenBank/DDBJ databases">
        <authorList>
            <person name="de Groot N.N."/>
        </authorList>
    </citation>
    <scope>NUCLEOTIDE SEQUENCE [LARGE SCALE GENOMIC DNA]</scope>
    <source>
        <strain evidence="8 9">DSM 16199</strain>
    </source>
</reference>
<dbReference type="GO" id="GO:0019305">
    <property type="term" value="P:dTDP-rhamnose biosynthetic process"/>
    <property type="evidence" value="ECO:0007669"/>
    <property type="project" value="UniProtKB-UniRule"/>
</dbReference>
<comment type="subunit">
    <text evidence="7">Homodimer.</text>
</comment>
<evidence type="ECO:0000256" key="2">
    <source>
        <dbReference type="ARBA" id="ARBA00001997"/>
    </source>
</evidence>
<dbReference type="GO" id="GO:0008830">
    <property type="term" value="F:dTDP-4-dehydrorhamnose 3,5-epimerase activity"/>
    <property type="evidence" value="ECO:0007669"/>
    <property type="project" value="UniProtKB-UniRule"/>
</dbReference>
<feature type="active site" description="Proton acceptor" evidence="5">
    <location>
        <position position="114"/>
    </location>
</feature>
<comment type="similarity">
    <text evidence="7">Belongs to the dTDP-4-dehydrorhamnose 3,5-epimerase family.</text>
</comment>
<evidence type="ECO:0000256" key="6">
    <source>
        <dbReference type="PIRSR" id="PIRSR600888-3"/>
    </source>
</evidence>
<feature type="active site" description="Proton donor" evidence="5">
    <location>
        <position position="184"/>
    </location>
</feature>
<dbReference type="STRING" id="195913.SAMN04488004_13618"/>
<organism evidence="8 9">
    <name type="scientific">Loktanella salsilacus</name>
    <dbReference type="NCBI Taxonomy" id="195913"/>
    <lineage>
        <taxon>Bacteria</taxon>
        <taxon>Pseudomonadati</taxon>
        <taxon>Pseudomonadota</taxon>
        <taxon>Alphaproteobacteria</taxon>
        <taxon>Rhodobacterales</taxon>
        <taxon>Roseobacteraceae</taxon>
        <taxon>Loktanella</taxon>
    </lineage>
</organism>
<dbReference type="UniPathway" id="UPA00124"/>
<dbReference type="AlphaFoldDB" id="A0A1I4JFT4"/>
<evidence type="ECO:0000256" key="1">
    <source>
        <dbReference type="ARBA" id="ARBA00001298"/>
    </source>
</evidence>
<dbReference type="PANTHER" id="PTHR21047">
    <property type="entry name" value="DTDP-6-DEOXY-D-GLUCOSE-3,5 EPIMERASE"/>
    <property type="match status" value="1"/>
</dbReference>
<dbReference type="CDD" id="cd00438">
    <property type="entry name" value="cupin_RmlC"/>
    <property type="match status" value="1"/>
</dbReference>
<dbReference type="SUPFAM" id="SSF51182">
    <property type="entry name" value="RmlC-like cupins"/>
    <property type="match status" value="1"/>
</dbReference>
<dbReference type="NCBIfam" id="TIGR01221">
    <property type="entry name" value="rmlC"/>
    <property type="match status" value="1"/>
</dbReference>
<dbReference type="Pfam" id="PF00908">
    <property type="entry name" value="dTDP_sugar_isom"/>
    <property type="match status" value="1"/>
</dbReference>
<evidence type="ECO:0000313" key="8">
    <source>
        <dbReference type="EMBL" id="SFL64996.1"/>
    </source>
</evidence>
<proteinExistence type="inferred from homology"/>
<keyword evidence="9" id="KW-1185">Reference proteome</keyword>
<dbReference type="InterPro" id="IPR014710">
    <property type="entry name" value="RmlC-like_jellyroll"/>
</dbReference>
<name>A0A1I4JFT4_9RHOB</name>
<comment type="function">
    <text evidence="2 7">Catalyzes the epimerization of the C3' and C5'positions of dTDP-6-deoxy-D-xylo-4-hexulose, forming dTDP-6-deoxy-L-lyxo-4-hexulose.</text>
</comment>
<evidence type="ECO:0000256" key="4">
    <source>
        <dbReference type="ARBA" id="ARBA00019595"/>
    </source>
</evidence>
<evidence type="ECO:0000256" key="3">
    <source>
        <dbReference type="ARBA" id="ARBA00012098"/>
    </source>
</evidence>
<dbReference type="Proteomes" id="UP000199550">
    <property type="component" value="Unassembled WGS sequence"/>
</dbReference>
<comment type="catalytic activity">
    <reaction evidence="1 7">
        <text>dTDP-4-dehydro-6-deoxy-alpha-D-glucose = dTDP-4-dehydro-beta-L-rhamnose</text>
        <dbReference type="Rhea" id="RHEA:16969"/>
        <dbReference type="ChEBI" id="CHEBI:57649"/>
        <dbReference type="ChEBI" id="CHEBI:62830"/>
        <dbReference type="EC" id="5.1.3.13"/>
    </reaction>
</comment>
<dbReference type="EMBL" id="FOTF01000036">
    <property type="protein sequence ID" value="SFL64996.1"/>
    <property type="molecule type" value="Genomic_DNA"/>
</dbReference>
<dbReference type="GO" id="GO:0005829">
    <property type="term" value="C:cytosol"/>
    <property type="evidence" value="ECO:0007669"/>
    <property type="project" value="TreeGrafter"/>
</dbReference>
<protein>
    <recommendedName>
        <fullName evidence="4 7">dTDP-4-dehydrorhamnose 3,5-epimerase</fullName>
        <ecNumber evidence="3 7">5.1.3.13</ecNumber>
    </recommendedName>
    <alternativeName>
        <fullName evidence="7">Thymidine diphospho-4-keto-rhamnose 3,5-epimerase</fullName>
    </alternativeName>
</protein>
<dbReference type="Gene3D" id="2.60.120.10">
    <property type="entry name" value="Jelly Rolls"/>
    <property type="match status" value="1"/>
</dbReference>
<dbReference type="PANTHER" id="PTHR21047:SF2">
    <property type="entry name" value="THYMIDINE DIPHOSPHO-4-KETO-RHAMNOSE 3,5-EPIMERASE"/>
    <property type="match status" value="1"/>
</dbReference>
<feature type="site" description="Participates in a stacking interaction with the thymidine ring of dTDP-4-oxo-6-deoxyglucose" evidence="6">
    <location>
        <position position="190"/>
    </location>
</feature>
<evidence type="ECO:0000256" key="7">
    <source>
        <dbReference type="RuleBase" id="RU364069"/>
    </source>
</evidence>
<gene>
    <name evidence="8" type="ORF">SAMN04488004_13618</name>
</gene>